<evidence type="ECO:0000256" key="3">
    <source>
        <dbReference type="SAM" id="MobiDB-lite"/>
    </source>
</evidence>
<dbReference type="InterPro" id="IPR008211">
    <property type="entry name" value="Laminin_N"/>
</dbReference>
<feature type="domain" description="Laminin N-terminal" evidence="4">
    <location>
        <begin position="10"/>
        <end position="123"/>
    </location>
</feature>
<reference evidence="5 6" key="1">
    <citation type="submission" date="2021-06" db="EMBL/GenBank/DDBJ databases">
        <title>Caerostris extrusa draft genome.</title>
        <authorList>
            <person name="Kono N."/>
            <person name="Arakawa K."/>
        </authorList>
    </citation>
    <scope>NUCLEOTIDE SEQUENCE [LARGE SCALE GENOMIC DNA]</scope>
</reference>
<dbReference type="AlphaFoldDB" id="A0AAV4TUF9"/>
<gene>
    <name evidence="5" type="primary">LanA</name>
    <name evidence="5" type="ORF">CEXT_162341</name>
</gene>
<evidence type="ECO:0000313" key="5">
    <source>
        <dbReference type="EMBL" id="GIY48492.1"/>
    </source>
</evidence>
<dbReference type="PANTHER" id="PTHR10574">
    <property type="entry name" value="NETRIN/LAMININ-RELATED"/>
    <property type="match status" value="1"/>
</dbReference>
<dbReference type="Pfam" id="PF00055">
    <property type="entry name" value="Laminin_N"/>
    <property type="match status" value="1"/>
</dbReference>
<protein>
    <submittedName>
        <fullName evidence="5">Laminin subunit alpha</fullName>
    </submittedName>
</protein>
<dbReference type="PROSITE" id="PS51117">
    <property type="entry name" value="LAMININ_NTER"/>
    <property type="match status" value="1"/>
</dbReference>
<keyword evidence="2" id="KW-0424">Laminin EGF-like domain</keyword>
<dbReference type="Proteomes" id="UP001054945">
    <property type="component" value="Unassembled WGS sequence"/>
</dbReference>
<accession>A0AAV4TUF9</accession>
<proteinExistence type="predicted"/>
<dbReference type="GO" id="GO:0009887">
    <property type="term" value="P:animal organ morphogenesis"/>
    <property type="evidence" value="ECO:0007669"/>
    <property type="project" value="TreeGrafter"/>
</dbReference>
<comment type="caution">
    <text evidence="5">The sequence shown here is derived from an EMBL/GenBank/DDBJ whole genome shotgun (WGS) entry which is preliminary data.</text>
</comment>
<dbReference type="GO" id="GO:0005604">
    <property type="term" value="C:basement membrane"/>
    <property type="evidence" value="ECO:0007669"/>
    <property type="project" value="TreeGrafter"/>
</dbReference>
<dbReference type="GO" id="GO:0009888">
    <property type="term" value="P:tissue development"/>
    <property type="evidence" value="ECO:0007669"/>
    <property type="project" value="TreeGrafter"/>
</dbReference>
<evidence type="ECO:0000256" key="1">
    <source>
        <dbReference type="ARBA" id="ARBA00023157"/>
    </source>
</evidence>
<name>A0AAV4TUF9_CAEEX</name>
<dbReference type="GO" id="GO:0007411">
    <property type="term" value="P:axon guidance"/>
    <property type="evidence" value="ECO:0007669"/>
    <property type="project" value="TreeGrafter"/>
</dbReference>
<evidence type="ECO:0000259" key="4">
    <source>
        <dbReference type="PROSITE" id="PS51117"/>
    </source>
</evidence>
<evidence type="ECO:0000256" key="2">
    <source>
        <dbReference type="ARBA" id="ARBA00023292"/>
    </source>
</evidence>
<dbReference type="GO" id="GO:0005201">
    <property type="term" value="F:extracellular matrix structural constituent"/>
    <property type="evidence" value="ECO:0007669"/>
    <property type="project" value="TreeGrafter"/>
</dbReference>
<keyword evidence="1" id="KW-1015">Disulfide bond</keyword>
<dbReference type="InterPro" id="IPR050440">
    <property type="entry name" value="Laminin/Netrin_ECM"/>
</dbReference>
<dbReference type="Gene3D" id="2.60.120.260">
    <property type="entry name" value="Galactose-binding domain-like"/>
    <property type="match status" value="1"/>
</dbReference>
<feature type="region of interest" description="Disordered" evidence="3">
    <location>
        <begin position="73"/>
        <end position="96"/>
    </location>
</feature>
<keyword evidence="6" id="KW-1185">Reference proteome</keyword>
<sequence>MLGRFGTGVKGTVLNPPYFNIAENRKITSTATCGEGVTEPEDCIVAGGGQRSTGEPQCEDVIFGQSCDFCDPDDPKRAHPPQNAIDGTENWWQSPPAGRGNKYNEVNLTIHLGQVSVVILGFL</sequence>
<organism evidence="5 6">
    <name type="scientific">Caerostris extrusa</name>
    <name type="common">Bark spider</name>
    <name type="synonym">Caerostris bankana</name>
    <dbReference type="NCBI Taxonomy" id="172846"/>
    <lineage>
        <taxon>Eukaryota</taxon>
        <taxon>Metazoa</taxon>
        <taxon>Ecdysozoa</taxon>
        <taxon>Arthropoda</taxon>
        <taxon>Chelicerata</taxon>
        <taxon>Arachnida</taxon>
        <taxon>Araneae</taxon>
        <taxon>Araneomorphae</taxon>
        <taxon>Entelegynae</taxon>
        <taxon>Araneoidea</taxon>
        <taxon>Araneidae</taxon>
        <taxon>Caerostris</taxon>
    </lineage>
</organism>
<dbReference type="EMBL" id="BPLR01011718">
    <property type="protein sequence ID" value="GIY48492.1"/>
    <property type="molecule type" value="Genomic_DNA"/>
</dbReference>
<dbReference type="SMART" id="SM00136">
    <property type="entry name" value="LamNT"/>
    <property type="match status" value="1"/>
</dbReference>
<dbReference type="PANTHER" id="PTHR10574:SF406">
    <property type="entry name" value="LAMININ SUBUNIT ALPHA 5"/>
    <property type="match status" value="1"/>
</dbReference>
<evidence type="ECO:0000313" key="6">
    <source>
        <dbReference type="Proteomes" id="UP001054945"/>
    </source>
</evidence>